<reference evidence="2" key="1">
    <citation type="submission" date="2016-07" db="EMBL/GenBank/DDBJ databases">
        <authorList>
            <person name="Florea S."/>
            <person name="Webb J.S."/>
            <person name="Jaromczyk J."/>
            <person name="Schardl C.L."/>
        </authorList>
    </citation>
    <scope>NUCLEOTIDE SEQUENCE [LARGE SCALE GENOMIC DNA]</scope>
    <source>
        <strain evidence="2">MV-1</strain>
    </source>
</reference>
<accession>A0A1E5Q5G6</accession>
<dbReference type="AlphaFoldDB" id="A0A1E5Q5G6"/>
<dbReference type="Proteomes" id="UP000095347">
    <property type="component" value="Unassembled WGS sequence"/>
</dbReference>
<organism evidence="1 2">
    <name type="scientific">Magnetovibrio blakemorei</name>
    <dbReference type="NCBI Taxonomy" id="28181"/>
    <lineage>
        <taxon>Bacteria</taxon>
        <taxon>Pseudomonadati</taxon>
        <taxon>Pseudomonadota</taxon>
        <taxon>Alphaproteobacteria</taxon>
        <taxon>Rhodospirillales</taxon>
        <taxon>Magnetovibrionaceae</taxon>
        <taxon>Magnetovibrio</taxon>
    </lineage>
</organism>
<keyword evidence="2" id="KW-1185">Reference proteome</keyword>
<evidence type="ECO:0008006" key="3">
    <source>
        <dbReference type="Google" id="ProtNLM"/>
    </source>
</evidence>
<protein>
    <recommendedName>
        <fullName evidence="3">DUF2946 domain-containing protein</fullName>
    </recommendedName>
</protein>
<evidence type="ECO:0000313" key="2">
    <source>
        <dbReference type="Proteomes" id="UP000095347"/>
    </source>
</evidence>
<proteinExistence type="predicted"/>
<dbReference type="EMBL" id="MCGG01000047">
    <property type="protein sequence ID" value="OEJ65642.1"/>
    <property type="molecule type" value="Genomic_DNA"/>
</dbReference>
<comment type="caution">
    <text evidence="1">The sequence shown here is derived from an EMBL/GenBank/DDBJ whole genome shotgun (WGS) entry which is preliminary data.</text>
</comment>
<evidence type="ECO:0000313" key="1">
    <source>
        <dbReference type="EMBL" id="OEJ65642.1"/>
    </source>
</evidence>
<sequence>MLVPVGQALAFDADQGTEFQYVCTVTGIKQISINQASDPVNPDKTVSCPFCLMHYEPTLFVPQQNDIFILDMPVEHAAFGLPLQQFQVSIWRGSLRPSRAPPSIV</sequence>
<dbReference type="STRING" id="28181.BEN30_13870"/>
<name>A0A1E5Q5G6_9PROT</name>
<gene>
    <name evidence="1" type="ORF">BEN30_13870</name>
</gene>